<gene>
    <name evidence="3" type="ORF">X798_01590</name>
</gene>
<keyword evidence="4" id="KW-1185">Reference proteome</keyword>
<evidence type="ECO:0000313" key="3">
    <source>
        <dbReference type="EMBL" id="OZC11175.1"/>
    </source>
</evidence>
<dbReference type="WBParaSite" id="OFLC_0001241201-mRNA-1">
    <property type="protein sequence ID" value="OFLC_0001241201-mRNA-1"/>
    <property type="gene ID" value="OFLC_0001241201"/>
</dbReference>
<dbReference type="EMBL" id="KZ269981">
    <property type="protein sequence ID" value="OZC11175.1"/>
    <property type="molecule type" value="Genomic_DNA"/>
</dbReference>
<dbReference type="PANTHER" id="PTHR13891:SF1">
    <property type="entry name" value="CYTOCHROME C OXIDASE ASSEMBLY FACTOR 7"/>
    <property type="match status" value="1"/>
</dbReference>
<dbReference type="SMART" id="SM00671">
    <property type="entry name" value="SEL1"/>
    <property type="match status" value="4"/>
</dbReference>
<dbReference type="SUPFAM" id="SSF81901">
    <property type="entry name" value="HCP-like"/>
    <property type="match status" value="2"/>
</dbReference>
<dbReference type="AlphaFoldDB" id="A0A183HY49"/>
<dbReference type="Proteomes" id="UP000242913">
    <property type="component" value="Unassembled WGS sequence"/>
</dbReference>
<dbReference type="InterPro" id="IPR006597">
    <property type="entry name" value="Sel1-like"/>
</dbReference>
<comment type="similarity">
    <text evidence="1">Belongs to the hcp beta-lactamase family.</text>
</comment>
<evidence type="ECO:0000256" key="1">
    <source>
        <dbReference type="ARBA" id="ARBA00008486"/>
    </source>
</evidence>
<evidence type="ECO:0000313" key="4">
    <source>
        <dbReference type="Proteomes" id="UP000242913"/>
    </source>
</evidence>
<dbReference type="InterPro" id="IPR040239">
    <property type="entry name" value="HcpB-like"/>
</dbReference>
<dbReference type="OrthoDB" id="272077at2759"/>
<dbReference type="PANTHER" id="PTHR13891">
    <property type="entry name" value="CYTOCHROME C OXIDASE ASSEMBLY FACTOR 7"/>
    <property type="match status" value="1"/>
</dbReference>
<evidence type="ECO:0000256" key="2">
    <source>
        <dbReference type="ARBA" id="ARBA00022737"/>
    </source>
</evidence>
<organism evidence="5">
    <name type="scientific">Onchocerca flexuosa</name>
    <dbReference type="NCBI Taxonomy" id="387005"/>
    <lineage>
        <taxon>Eukaryota</taxon>
        <taxon>Metazoa</taxon>
        <taxon>Ecdysozoa</taxon>
        <taxon>Nematoda</taxon>
        <taxon>Chromadorea</taxon>
        <taxon>Rhabditida</taxon>
        <taxon>Spirurina</taxon>
        <taxon>Spiruromorpha</taxon>
        <taxon>Filarioidea</taxon>
        <taxon>Onchocercidae</taxon>
        <taxon>Onchocerca</taxon>
    </lineage>
</organism>
<dbReference type="GO" id="GO:0005758">
    <property type="term" value="C:mitochondrial intermembrane space"/>
    <property type="evidence" value="ECO:0007669"/>
    <property type="project" value="TreeGrafter"/>
</dbReference>
<reference evidence="5" key="2">
    <citation type="submission" date="2016-06" db="UniProtKB">
        <authorList>
            <consortium name="WormBaseParasite"/>
        </authorList>
    </citation>
    <scope>IDENTIFICATION</scope>
</reference>
<dbReference type="Gene3D" id="1.25.40.10">
    <property type="entry name" value="Tetratricopeptide repeat domain"/>
    <property type="match status" value="1"/>
</dbReference>
<proteinExistence type="inferred from homology"/>
<keyword evidence="2" id="KW-0677">Repeat</keyword>
<reference evidence="3 4" key="1">
    <citation type="submission" date="2015-12" db="EMBL/GenBank/DDBJ databases">
        <title>Draft genome of the nematode, Onchocerca flexuosa.</title>
        <authorList>
            <person name="Mitreva M."/>
        </authorList>
    </citation>
    <scope>NUCLEOTIDE SEQUENCE [LARGE SCALE GENOMIC DNA]</scope>
    <source>
        <strain evidence="3">Red Deer</strain>
    </source>
</reference>
<protein>
    <submittedName>
        <fullName evidence="3 5">Sel1 repeat protein</fullName>
    </submittedName>
</protein>
<dbReference type="InterPro" id="IPR011990">
    <property type="entry name" value="TPR-like_helical_dom_sf"/>
</dbReference>
<name>A0A183HY49_9BILA</name>
<accession>A0A183HY49</accession>
<dbReference type="Pfam" id="PF08238">
    <property type="entry name" value="Sel1"/>
    <property type="match status" value="3"/>
</dbReference>
<dbReference type="STRING" id="387005.A0A183HY49"/>
<evidence type="ECO:0000313" key="5">
    <source>
        <dbReference type="WBParaSite" id="OFLC_0001241201-mRNA-1"/>
    </source>
</evidence>
<sequence>MFEEGASEEDLDREQAERREYVKNIGIEYRFGCYEEKRADSCQLLGEYMEAIEQNFKMAYNLFKANCEERGFPRSCFKYAMYLLAGKECERSLTKMIGPLEKSCEANIPEGCRFLSLVHWNGEKDRQPNSELAEKYMKKACELEDVEACWLLSTWYIGRNAKFVTSSTTKTKKHSPYLGELPRNIDLAIKYGIRACDLGCFQSCGNVSRLYSLGDGIERDPDKAKLYLDKAKEAYKRAESGDKVDFTG</sequence>